<reference evidence="1 2" key="1">
    <citation type="submission" date="2020-06" db="EMBL/GenBank/DDBJ databases">
        <title>NJ-3-1, isolated from saline soil.</title>
        <authorList>
            <person name="Cui H.L."/>
            <person name="Shi X."/>
        </authorList>
    </citation>
    <scope>NUCLEOTIDE SEQUENCE [LARGE SCALE GENOMIC DNA]</scope>
    <source>
        <strain evidence="1 2">NJ-3-1</strain>
    </source>
</reference>
<name>A0A7D5L9E4_9EURY</name>
<evidence type="ECO:0000313" key="2">
    <source>
        <dbReference type="Proteomes" id="UP000509626"/>
    </source>
</evidence>
<dbReference type="OrthoDB" id="288110at2157"/>
<dbReference type="GeneID" id="56036844"/>
<dbReference type="SUPFAM" id="SSF50475">
    <property type="entry name" value="FMN-binding split barrel"/>
    <property type="match status" value="1"/>
</dbReference>
<dbReference type="KEGG" id="halu:HUG12_05255"/>
<dbReference type="InterPro" id="IPR012349">
    <property type="entry name" value="Split_barrel_FMN-bd"/>
</dbReference>
<dbReference type="EMBL" id="CP058579">
    <property type="protein sequence ID" value="QLG61172.1"/>
    <property type="molecule type" value="Genomic_DNA"/>
</dbReference>
<gene>
    <name evidence="1" type="ORF">HUG12_05255</name>
</gene>
<dbReference type="Pfam" id="PF12900">
    <property type="entry name" value="Pyridox_ox_2"/>
    <property type="match status" value="1"/>
</dbReference>
<proteinExistence type="predicted"/>
<dbReference type="AlphaFoldDB" id="A0A7D5L9E4"/>
<keyword evidence="2" id="KW-1185">Reference proteome</keyword>
<protein>
    <submittedName>
        <fullName evidence="1">Pyridoxamine 5'-phosphate oxidase family protein</fullName>
    </submittedName>
</protein>
<dbReference type="RefSeq" id="WP_179267756.1">
    <property type="nucleotide sequence ID" value="NZ_CP058579.1"/>
</dbReference>
<dbReference type="Gene3D" id="2.30.110.10">
    <property type="entry name" value="Electron Transport, Fmn-binding Protein, Chain A"/>
    <property type="match status" value="1"/>
</dbReference>
<organism evidence="1 2">
    <name type="scientific">Halorarum salinum</name>
    <dbReference type="NCBI Taxonomy" id="2743089"/>
    <lineage>
        <taxon>Archaea</taxon>
        <taxon>Methanobacteriati</taxon>
        <taxon>Methanobacteriota</taxon>
        <taxon>Stenosarchaea group</taxon>
        <taxon>Halobacteria</taxon>
        <taxon>Halobacteriales</taxon>
        <taxon>Haloferacaceae</taxon>
        <taxon>Halorarum</taxon>
    </lineage>
</organism>
<dbReference type="InterPro" id="IPR024747">
    <property type="entry name" value="Pyridox_Oxase-rel"/>
</dbReference>
<sequence>MNGPFTYTAGMDEAEVEAALGDAGTAVLALADGDRAYAVPVSYARADGDLVVRLTDDGDATKLAFLDATEEVVVLVYDDDPKEGWSVQIRGRLVRLEESAARRVRDRFDPFRVFDEDLVDLDVRLYRVDPTARAGRRVAR</sequence>
<accession>A0A7D5L9E4</accession>
<dbReference type="Proteomes" id="UP000509626">
    <property type="component" value="Chromosome"/>
</dbReference>
<evidence type="ECO:0000313" key="1">
    <source>
        <dbReference type="EMBL" id="QLG61172.1"/>
    </source>
</evidence>